<proteinExistence type="predicted"/>
<dbReference type="Gene3D" id="3.30.565.10">
    <property type="entry name" value="Histidine kinase-like ATPase, C-terminal domain"/>
    <property type="match status" value="1"/>
</dbReference>
<dbReference type="CDD" id="cd16922">
    <property type="entry name" value="HATPase_EvgS-ArcB-TorS-like"/>
    <property type="match status" value="1"/>
</dbReference>
<dbReference type="RefSeq" id="WP_277898065.1">
    <property type="nucleotide sequence ID" value="NZ_JAPMUA010000001.1"/>
</dbReference>
<evidence type="ECO:0000313" key="8">
    <source>
        <dbReference type="EMBL" id="MDG3584291.1"/>
    </source>
</evidence>
<dbReference type="Proteomes" id="UP001153642">
    <property type="component" value="Unassembled WGS sequence"/>
</dbReference>
<dbReference type="PROSITE" id="PS50110">
    <property type="entry name" value="RESPONSE_REGULATORY"/>
    <property type="match status" value="1"/>
</dbReference>
<evidence type="ECO:0000256" key="5">
    <source>
        <dbReference type="SAM" id="SignalP"/>
    </source>
</evidence>
<gene>
    <name evidence="8" type="ORF">OSR52_00315</name>
</gene>
<dbReference type="PANTHER" id="PTHR45339:SF5">
    <property type="entry name" value="HISTIDINE KINASE"/>
    <property type="match status" value="1"/>
</dbReference>
<dbReference type="SUPFAM" id="SSF47384">
    <property type="entry name" value="Homodimeric domain of signal transducing histidine kinase"/>
    <property type="match status" value="1"/>
</dbReference>
<dbReference type="InterPro" id="IPR001789">
    <property type="entry name" value="Sig_transdc_resp-reg_receiver"/>
</dbReference>
<dbReference type="SUPFAM" id="SSF48452">
    <property type="entry name" value="TPR-like"/>
    <property type="match status" value="1"/>
</dbReference>
<dbReference type="PANTHER" id="PTHR45339">
    <property type="entry name" value="HYBRID SIGNAL TRANSDUCTION HISTIDINE KINASE J"/>
    <property type="match status" value="1"/>
</dbReference>
<organism evidence="8 9">
    <name type="scientific">Galbibacter pacificus</name>
    <dbReference type="NCBI Taxonomy" id="2996052"/>
    <lineage>
        <taxon>Bacteria</taxon>
        <taxon>Pseudomonadati</taxon>
        <taxon>Bacteroidota</taxon>
        <taxon>Flavobacteriia</taxon>
        <taxon>Flavobacteriales</taxon>
        <taxon>Flavobacteriaceae</taxon>
        <taxon>Galbibacter</taxon>
    </lineage>
</organism>
<dbReference type="CDD" id="cd00082">
    <property type="entry name" value="HisKA"/>
    <property type="match status" value="1"/>
</dbReference>
<protein>
    <recommendedName>
        <fullName evidence="2">histidine kinase</fullName>
        <ecNumber evidence="2">2.7.13.3</ecNumber>
    </recommendedName>
</protein>
<dbReference type="Pfam" id="PF02518">
    <property type="entry name" value="HATPase_c"/>
    <property type="match status" value="1"/>
</dbReference>
<dbReference type="Pfam" id="PF00072">
    <property type="entry name" value="Response_reg"/>
    <property type="match status" value="1"/>
</dbReference>
<accession>A0ABT6FM04</accession>
<dbReference type="InterPro" id="IPR011006">
    <property type="entry name" value="CheY-like_superfamily"/>
</dbReference>
<dbReference type="SUPFAM" id="SSF55874">
    <property type="entry name" value="ATPase domain of HSP90 chaperone/DNA topoisomerase II/histidine kinase"/>
    <property type="match status" value="1"/>
</dbReference>
<dbReference type="CDD" id="cd17546">
    <property type="entry name" value="REC_hyHK_CKI1_RcsC-like"/>
    <property type="match status" value="1"/>
</dbReference>
<dbReference type="InterPro" id="IPR003661">
    <property type="entry name" value="HisK_dim/P_dom"/>
</dbReference>
<dbReference type="EC" id="2.7.13.3" evidence="2"/>
<dbReference type="PROSITE" id="PS50109">
    <property type="entry name" value="HIS_KIN"/>
    <property type="match status" value="1"/>
</dbReference>
<dbReference type="EMBL" id="JAPMUA010000001">
    <property type="protein sequence ID" value="MDG3584291.1"/>
    <property type="molecule type" value="Genomic_DNA"/>
</dbReference>
<dbReference type="InterPro" id="IPR036890">
    <property type="entry name" value="HATPase_C_sf"/>
</dbReference>
<reference evidence="8" key="1">
    <citation type="submission" date="2022-11" db="EMBL/GenBank/DDBJ databases">
        <title>High-quality draft genome sequence of Galbibacter sp. strain CMA-7.</title>
        <authorList>
            <person name="Wei L."/>
            <person name="Dong C."/>
            <person name="Shao Z."/>
        </authorList>
    </citation>
    <scope>NUCLEOTIDE SEQUENCE</scope>
    <source>
        <strain evidence="8">CMA-7</strain>
    </source>
</reference>
<comment type="caution">
    <text evidence="8">The sequence shown here is derived from an EMBL/GenBank/DDBJ whole genome shotgun (WGS) entry which is preliminary data.</text>
</comment>
<evidence type="ECO:0000256" key="3">
    <source>
        <dbReference type="ARBA" id="ARBA00022553"/>
    </source>
</evidence>
<dbReference type="Pfam" id="PF00512">
    <property type="entry name" value="HisKA"/>
    <property type="match status" value="1"/>
</dbReference>
<keyword evidence="5" id="KW-0732">Signal</keyword>
<feature type="domain" description="Histidine kinase" evidence="6">
    <location>
        <begin position="365"/>
        <end position="586"/>
    </location>
</feature>
<dbReference type="InterPro" id="IPR005467">
    <property type="entry name" value="His_kinase_dom"/>
</dbReference>
<name>A0ABT6FM04_9FLAO</name>
<feature type="signal peptide" evidence="5">
    <location>
        <begin position="1"/>
        <end position="19"/>
    </location>
</feature>
<feature type="chain" id="PRO_5046587115" description="histidine kinase" evidence="5">
    <location>
        <begin position="20"/>
        <end position="730"/>
    </location>
</feature>
<sequence length="730" mass="83049">MRFFVLIILLYLSPIPIGAQESTALNDSIESITQRVYEYKNEGSFEKSLLEIEKGLQIAASIDDAEAIIDFYNLYARLNIQYNKPINSEIYLKEAREVLNLYKYNNGRALTAILEGYIQAKKNKREDAYKRIDEALKTIDYNDKSVLNLVLFNQALIYFELKDYDKAKVILQKMIPPDHKYEKEYLLASSQLVLARIYAKENNYESANILLDNVLRVAARHKFPRILYGTNTLRYEIANAKEDYYAALLYYKKADSILQKYFNPEIIRKQNEAAYANEAKFLNNVIARMSQDELEQQQKVNISKLTSVLSSALLIIISLLTISLYRNNQIKFKTNDLLLKKNKELQIAKEEAERAMKAKGQFLSTVSHELRTPLYAVTGLTHLLLEEDPKDSQKEHLKSLKFSGEYLLDFINDILQINKIDANKLTAERTLFDLHKTLEDVTFSLSQTAKENKNSIILDMDKNTPIKLIGDPLKLSQILINLVGNALKFTENGKVILLTKLISASDDHYKIHFEVNDDGIGISEEMQKNIFESFSQGSIQINRQYGGTGLGLTIVKSLLSLFDSDIYVKSELGMGSSFYFDLEFQAPDPSEIEEEKTEELEEASLSNLHLLVVEDNKINQVITKKMLAKKGISSDVADNGYEAIKLAKENNYDLILMDIHMPGISGLKATEEIRKFNKTIPIIALTALTLDESTDDFFSSGCNDIITKPFKPDSFYKIIGASILRTGSHA</sequence>
<evidence type="ECO:0000259" key="6">
    <source>
        <dbReference type="PROSITE" id="PS50109"/>
    </source>
</evidence>
<evidence type="ECO:0000256" key="2">
    <source>
        <dbReference type="ARBA" id="ARBA00012438"/>
    </source>
</evidence>
<dbReference type="Gene3D" id="1.10.287.130">
    <property type="match status" value="1"/>
</dbReference>
<dbReference type="InterPro" id="IPR004358">
    <property type="entry name" value="Sig_transdc_His_kin-like_C"/>
</dbReference>
<evidence type="ECO:0000313" key="9">
    <source>
        <dbReference type="Proteomes" id="UP001153642"/>
    </source>
</evidence>
<feature type="modified residue" description="4-aspartylphosphate" evidence="4">
    <location>
        <position position="658"/>
    </location>
</feature>
<dbReference type="SMART" id="SM00388">
    <property type="entry name" value="HisKA"/>
    <property type="match status" value="1"/>
</dbReference>
<evidence type="ECO:0000256" key="1">
    <source>
        <dbReference type="ARBA" id="ARBA00000085"/>
    </source>
</evidence>
<feature type="domain" description="Response regulatory" evidence="7">
    <location>
        <begin position="609"/>
        <end position="723"/>
    </location>
</feature>
<dbReference type="Gene3D" id="1.25.40.10">
    <property type="entry name" value="Tetratricopeptide repeat domain"/>
    <property type="match status" value="1"/>
</dbReference>
<evidence type="ECO:0000256" key="4">
    <source>
        <dbReference type="PROSITE-ProRule" id="PRU00169"/>
    </source>
</evidence>
<dbReference type="InterPro" id="IPR011990">
    <property type="entry name" value="TPR-like_helical_dom_sf"/>
</dbReference>
<keyword evidence="3 4" id="KW-0597">Phosphoprotein</keyword>
<dbReference type="InterPro" id="IPR036097">
    <property type="entry name" value="HisK_dim/P_sf"/>
</dbReference>
<dbReference type="PRINTS" id="PR00344">
    <property type="entry name" value="BCTRLSENSOR"/>
</dbReference>
<dbReference type="Gene3D" id="3.40.50.2300">
    <property type="match status" value="1"/>
</dbReference>
<comment type="catalytic activity">
    <reaction evidence="1">
        <text>ATP + protein L-histidine = ADP + protein N-phospho-L-histidine.</text>
        <dbReference type="EC" id="2.7.13.3"/>
    </reaction>
</comment>
<dbReference type="SMART" id="SM00448">
    <property type="entry name" value="REC"/>
    <property type="match status" value="1"/>
</dbReference>
<dbReference type="SUPFAM" id="SSF52172">
    <property type="entry name" value="CheY-like"/>
    <property type="match status" value="1"/>
</dbReference>
<dbReference type="SMART" id="SM00387">
    <property type="entry name" value="HATPase_c"/>
    <property type="match status" value="1"/>
</dbReference>
<evidence type="ECO:0000259" key="7">
    <source>
        <dbReference type="PROSITE" id="PS50110"/>
    </source>
</evidence>
<dbReference type="InterPro" id="IPR003594">
    <property type="entry name" value="HATPase_dom"/>
</dbReference>
<keyword evidence="9" id="KW-1185">Reference proteome</keyword>